<dbReference type="KEGG" id="fln:FLA_4206"/>
<organism evidence="1 2">
    <name type="scientific">Filimonas lacunae</name>
    <dbReference type="NCBI Taxonomy" id="477680"/>
    <lineage>
        <taxon>Bacteria</taxon>
        <taxon>Pseudomonadati</taxon>
        <taxon>Bacteroidota</taxon>
        <taxon>Chitinophagia</taxon>
        <taxon>Chitinophagales</taxon>
        <taxon>Chitinophagaceae</taxon>
        <taxon>Filimonas</taxon>
    </lineage>
</organism>
<sequence length="621" mass="71962">MGFITKISLFCLFVCLYYSGISQQKDSIISSAADSTQKVPKKHDNIFKKAGEFILNTVTRSAGNDSTQAILNVRVEDPYLPYKDKIIRSIYIKQLGFENPITDTSHRITYFGTRLLNNTHRKTRDWVIRNNLFIKAGDPISVLRMADNERYLRSLNFIQDARIIVKPIANDEDSVDVEVITKDLFSIQFELSDASTDRARGKIGDANAFGMGQLMQVRWLFEKQREPGSGFEFLYTKNNVCNTFVNASLSYSRINNNLRDGRQNETSWRVSFDRPLYSQYAHYTGALVLGTSESFNNYLQPDSVFYHYRYKVIDGWIGYNLRTGTTEYNRQLISFRYMNTPFAFQPAQIGNKYDERYNSKQAILGSYTFFKQNFYKTNYLYGFGTTEDVPYGYNVALTGGWYEQNTLGRAYAGVDANRYIVTLRGNIIQYFLRARGFMHEGDLQDAAILAGASYYSRLLMMRNTKVRQYFRFSATRQYNRLTFDPLRIDNPFGIRYFSSDSAIGNRRFSMHSETYFFLKYKLFGFKFAPFVFGDASYITPEKASLQKSDLYYFIGGGVRTRNENFVFGTIELRALYYPKVLPYTSQFKIMINTGLNFRFNSTYIKAPGIIQLNNDDNNSIF</sequence>
<protein>
    <submittedName>
        <fullName evidence="1">Uncharacterized protein</fullName>
    </submittedName>
</protein>
<dbReference type="STRING" id="477680.SAMN05421788_103510"/>
<dbReference type="AlphaFoldDB" id="A0A173MKK8"/>
<reference evidence="2" key="1">
    <citation type="submission" date="2017-01" db="EMBL/GenBank/DDBJ databases">
        <authorList>
            <person name="Varghese N."/>
            <person name="Submissions S."/>
        </authorList>
    </citation>
    <scope>NUCLEOTIDE SEQUENCE [LARGE SCALE GENOMIC DNA]</scope>
    <source>
        <strain evidence="2">DSM 21054</strain>
    </source>
</reference>
<dbReference type="Gene3D" id="3.10.20.310">
    <property type="entry name" value="membrane protein fhac"/>
    <property type="match status" value="1"/>
</dbReference>
<keyword evidence="2" id="KW-1185">Reference proteome</keyword>
<accession>A0A173MKK8</accession>
<gene>
    <name evidence="1" type="ORF">SAMN05421788_103510</name>
</gene>
<evidence type="ECO:0000313" key="1">
    <source>
        <dbReference type="EMBL" id="SIT10372.1"/>
    </source>
</evidence>
<name>A0A173MKK8_9BACT</name>
<dbReference type="EMBL" id="FTOR01000003">
    <property type="protein sequence ID" value="SIT10372.1"/>
    <property type="molecule type" value="Genomic_DNA"/>
</dbReference>
<proteinExistence type="predicted"/>
<dbReference type="Proteomes" id="UP000186917">
    <property type="component" value="Unassembled WGS sequence"/>
</dbReference>
<evidence type="ECO:0000313" key="2">
    <source>
        <dbReference type="Proteomes" id="UP000186917"/>
    </source>
</evidence>